<dbReference type="GO" id="GO:0046620">
    <property type="term" value="P:regulation of organ growth"/>
    <property type="evidence" value="ECO:0007669"/>
    <property type="project" value="TreeGrafter"/>
</dbReference>
<dbReference type="InterPro" id="IPR000961">
    <property type="entry name" value="AGC-kinase_C"/>
</dbReference>
<evidence type="ECO:0000256" key="2">
    <source>
        <dbReference type="ARBA" id="ARBA00004496"/>
    </source>
</evidence>
<evidence type="ECO:0000256" key="7">
    <source>
        <dbReference type="ARBA" id="ARBA00022553"/>
    </source>
</evidence>
<dbReference type="PANTHER" id="PTHR24356">
    <property type="entry name" value="SERINE/THREONINE-PROTEIN KINASE"/>
    <property type="match status" value="1"/>
</dbReference>
<dbReference type="OrthoDB" id="2156623at2759"/>
<dbReference type="InterPro" id="IPR011009">
    <property type="entry name" value="Kinase-like_dom_sf"/>
</dbReference>
<comment type="similarity">
    <text evidence="3">Belongs to the protein kinase superfamily. AGC Ser/Thr protein kinase family.</text>
</comment>
<comment type="catalytic activity">
    <reaction evidence="15">
        <text>L-seryl-[protein] + ATP = O-phospho-L-seryl-[protein] + ADP + H(+)</text>
        <dbReference type="Rhea" id="RHEA:17989"/>
        <dbReference type="Rhea" id="RHEA-COMP:9863"/>
        <dbReference type="Rhea" id="RHEA-COMP:11604"/>
        <dbReference type="ChEBI" id="CHEBI:15378"/>
        <dbReference type="ChEBI" id="CHEBI:29999"/>
        <dbReference type="ChEBI" id="CHEBI:30616"/>
        <dbReference type="ChEBI" id="CHEBI:83421"/>
        <dbReference type="ChEBI" id="CHEBI:456216"/>
        <dbReference type="EC" id="2.7.11.1"/>
    </reaction>
</comment>
<feature type="compositionally biased region" description="Low complexity" evidence="17">
    <location>
        <begin position="12"/>
        <end position="31"/>
    </location>
</feature>
<dbReference type="PROSITE" id="PS50011">
    <property type="entry name" value="PROTEIN_KINASE_DOM"/>
    <property type="match status" value="1"/>
</dbReference>
<dbReference type="SMART" id="SM00220">
    <property type="entry name" value="S_TKc"/>
    <property type="match status" value="1"/>
</dbReference>
<evidence type="ECO:0000256" key="9">
    <source>
        <dbReference type="ARBA" id="ARBA00022723"/>
    </source>
</evidence>
<dbReference type="FunFam" id="3.30.200.20:FF:000391">
    <property type="entry name" value="Large tumor suppressor kinase 1"/>
    <property type="match status" value="1"/>
</dbReference>
<reference evidence="20 21" key="2">
    <citation type="journal article" date="2019" name="G3 (Bethesda)">
        <title>Hybrid Assembly of the Genome of the Entomopathogenic Nematode Steinernema carpocapsae Identifies the X-Chromosome.</title>
        <authorList>
            <person name="Serra L."/>
            <person name="Macchietto M."/>
            <person name="Macias-Munoz A."/>
            <person name="McGill C.J."/>
            <person name="Rodriguez I.M."/>
            <person name="Rodriguez B."/>
            <person name="Murad R."/>
            <person name="Mortazavi A."/>
        </authorList>
    </citation>
    <scope>NUCLEOTIDE SEQUENCE [LARGE SCALE GENOMIC DNA]</scope>
    <source>
        <strain evidence="20 21">ALL</strain>
    </source>
</reference>
<dbReference type="SMART" id="SM00133">
    <property type="entry name" value="S_TK_X"/>
    <property type="match status" value="1"/>
</dbReference>
<gene>
    <name evidence="20" type="ORF">L596_029643</name>
</gene>
<feature type="region of interest" description="Disordered" evidence="17">
    <location>
        <begin position="95"/>
        <end position="118"/>
    </location>
</feature>
<feature type="compositionally biased region" description="Low complexity" evidence="17">
    <location>
        <begin position="453"/>
        <end position="466"/>
    </location>
</feature>
<evidence type="ECO:0000256" key="16">
    <source>
        <dbReference type="PROSITE-ProRule" id="PRU10141"/>
    </source>
</evidence>
<dbReference type="PROSITE" id="PS00107">
    <property type="entry name" value="PROTEIN_KINASE_ATP"/>
    <property type="match status" value="1"/>
</dbReference>
<keyword evidence="10 16" id="KW-0547">Nucleotide-binding</keyword>
<feature type="compositionally biased region" description="Polar residues" evidence="17">
    <location>
        <begin position="467"/>
        <end position="476"/>
    </location>
</feature>
<evidence type="ECO:0000256" key="8">
    <source>
        <dbReference type="ARBA" id="ARBA00022679"/>
    </source>
</evidence>
<comment type="subcellular location">
    <subcellularLocation>
        <location evidence="2">Cytoplasm</location>
    </subcellularLocation>
</comment>
<comment type="catalytic activity">
    <reaction evidence="14">
        <text>L-threonyl-[protein] + ATP = O-phospho-L-threonyl-[protein] + ADP + H(+)</text>
        <dbReference type="Rhea" id="RHEA:46608"/>
        <dbReference type="Rhea" id="RHEA-COMP:11060"/>
        <dbReference type="Rhea" id="RHEA-COMP:11605"/>
        <dbReference type="ChEBI" id="CHEBI:15378"/>
        <dbReference type="ChEBI" id="CHEBI:30013"/>
        <dbReference type="ChEBI" id="CHEBI:30616"/>
        <dbReference type="ChEBI" id="CHEBI:61977"/>
        <dbReference type="ChEBI" id="CHEBI:456216"/>
        <dbReference type="EC" id="2.7.11.1"/>
    </reaction>
</comment>
<keyword evidence="5" id="KW-0963">Cytoplasm</keyword>
<dbReference type="GO" id="GO:0043065">
    <property type="term" value="P:positive regulation of apoptotic process"/>
    <property type="evidence" value="ECO:0007669"/>
    <property type="project" value="TreeGrafter"/>
</dbReference>
<name>A0A4U5LV89_STECR</name>
<feature type="compositionally biased region" description="Low complexity" evidence="17">
    <location>
        <begin position="103"/>
        <end position="118"/>
    </location>
</feature>
<keyword evidence="9" id="KW-0479">Metal-binding</keyword>
<dbReference type="GO" id="GO:0004674">
    <property type="term" value="F:protein serine/threonine kinase activity"/>
    <property type="evidence" value="ECO:0007669"/>
    <property type="project" value="UniProtKB-KW"/>
</dbReference>
<dbReference type="GO" id="GO:0046872">
    <property type="term" value="F:metal ion binding"/>
    <property type="evidence" value="ECO:0007669"/>
    <property type="project" value="UniProtKB-KW"/>
</dbReference>
<dbReference type="CDD" id="cd21774">
    <property type="entry name" value="MobB_LATS"/>
    <property type="match status" value="1"/>
</dbReference>
<dbReference type="EMBL" id="AZBU02000012">
    <property type="protein sequence ID" value="TKR60056.1"/>
    <property type="molecule type" value="Genomic_DNA"/>
</dbReference>
<evidence type="ECO:0000256" key="11">
    <source>
        <dbReference type="ARBA" id="ARBA00022777"/>
    </source>
</evidence>
<keyword evidence="12 16" id="KW-0067">ATP-binding</keyword>
<keyword evidence="21" id="KW-1185">Reference proteome</keyword>
<feature type="domain" description="AGC-kinase C-terminal" evidence="19">
    <location>
        <begin position="885"/>
        <end position="953"/>
    </location>
</feature>
<keyword evidence="11" id="KW-0418">Kinase</keyword>
<reference evidence="20 21" key="1">
    <citation type="journal article" date="2015" name="Genome Biol.">
        <title>Comparative genomics of Steinernema reveals deeply conserved gene regulatory networks.</title>
        <authorList>
            <person name="Dillman A.R."/>
            <person name="Macchietto M."/>
            <person name="Porter C.F."/>
            <person name="Rogers A."/>
            <person name="Williams B."/>
            <person name="Antoshechkin I."/>
            <person name="Lee M.M."/>
            <person name="Goodwin Z."/>
            <person name="Lu X."/>
            <person name="Lewis E.E."/>
            <person name="Goodrich-Blair H."/>
            <person name="Stock S.P."/>
            <person name="Adams B.J."/>
            <person name="Sternberg P.W."/>
            <person name="Mortazavi A."/>
        </authorList>
    </citation>
    <scope>NUCLEOTIDE SEQUENCE [LARGE SCALE GENOMIC DNA]</scope>
    <source>
        <strain evidence="20 21">ALL</strain>
    </source>
</reference>
<evidence type="ECO:0000256" key="10">
    <source>
        <dbReference type="ARBA" id="ARBA00022741"/>
    </source>
</evidence>
<evidence type="ECO:0000256" key="4">
    <source>
        <dbReference type="ARBA" id="ARBA00012513"/>
    </source>
</evidence>
<dbReference type="GO" id="GO:0007010">
    <property type="term" value="P:cytoskeleton organization"/>
    <property type="evidence" value="ECO:0007669"/>
    <property type="project" value="UniProtKB-ARBA"/>
</dbReference>
<evidence type="ECO:0000256" key="3">
    <source>
        <dbReference type="ARBA" id="ARBA00009903"/>
    </source>
</evidence>
<dbReference type="Gene3D" id="1.10.510.10">
    <property type="entry name" value="Transferase(Phosphotransferase) domain 1"/>
    <property type="match status" value="2"/>
</dbReference>
<evidence type="ECO:0000259" key="19">
    <source>
        <dbReference type="PROSITE" id="PS51285"/>
    </source>
</evidence>
<dbReference type="InterPro" id="IPR050236">
    <property type="entry name" value="Ser_Thr_kinase_AGC"/>
</dbReference>
<dbReference type="InterPro" id="IPR017441">
    <property type="entry name" value="Protein_kinase_ATP_BS"/>
</dbReference>
<dbReference type="Proteomes" id="UP000298663">
    <property type="component" value="Unassembled WGS sequence"/>
</dbReference>
<evidence type="ECO:0000256" key="17">
    <source>
        <dbReference type="SAM" id="MobiDB-lite"/>
    </source>
</evidence>
<feature type="compositionally biased region" description="Polar residues" evidence="17">
    <location>
        <begin position="399"/>
        <end position="415"/>
    </location>
</feature>
<feature type="binding site" evidence="16">
    <location>
        <position position="614"/>
    </location>
    <ligand>
        <name>ATP</name>
        <dbReference type="ChEBI" id="CHEBI:30616"/>
    </ligand>
</feature>
<evidence type="ECO:0000256" key="5">
    <source>
        <dbReference type="ARBA" id="ARBA00022490"/>
    </source>
</evidence>
<dbReference type="EC" id="2.7.11.1" evidence="4"/>
<dbReference type="GO" id="GO:1900181">
    <property type="term" value="P:negative regulation of protein localization to nucleus"/>
    <property type="evidence" value="ECO:0007669"/>
    <property type="project" value="UniProtKB-ARBA"/>
</dbReference>
<dbReference type="AlphaFoldDB" id="A0A4U5LV89"/>
<sequence>MFPSPHRPSLASSSNHPHPNNINGVNNNNGVLNGGYHNGYHHPASGAGGAQLNLAAARTPEQSPRLRETNANLQQGFQVGRHRDKLELIRNSLRPFEQQLPPSSHSSESYSNGYNGGSSATYDLQHTAERQTMMLNTLTTLGFEREAAYYALKLVKFSSVGRAVELLRNVPMDEFRGGAAGNANYPLPQQFSQPLQQLYTQNHVPSSYYAPQNYNLTTTTTFSAVPGGAPSTQQHLNPYRLPPPPPMAPQIMSTASQPQNVGIPQHVIDDSGSSRSDSPAAAPSPPIAVTNGRSSPQAAAQNGRGPTVRNHHIALRQSNSIDYPEIASSRKVEHPVFQATGGTIINIDSSHMISSQKTRAAAKVVSAMRARIPGTTQKTLETVASVPSMGHYRLEQRNSDTTSLQSEAKQSNGVQSILVDPDNGMTDIVDQLKKSQRDSVASAASDGSFMQQLMQEHSQTQQQQQQAPSNEDSSQEVVRCVSPIPDSTVRKVQDPRHEHAVKPCKAGMFRFFMEQHVERLIQQYKERNLRAQQLAKEMEQAELPEMMREKMLKFLMQKESKYIRLKRQKMNKEMFDIIKTIGIGAFGQVSLVKKKDTGQIYAMKKLSKKDVIMKQQAAHVKAERDILAEANSSWVVKLYFSFQDSNFLYFVLEFVPGGDLMTLLEREDFFCEKLARFYTAELTCAIEYVHKLGFIHRDIKPDNILIDKDGHIKLTDFGLCTGLRWTHDKRHYGIEDDPNHVRQDSFSIPQHLAESGEHIKLLDYRNHKRRYQAHSVVGTCNYMAPEVIEKTGHTQLCDWWSVGVILYEMVFGRPPFLGSSNNTENTQHLIRNWRHTLNLRAYLAHDRWVQPSHECIDIIRRFLCDQSNRIGRLGAQEVKQHPWFNGIDFANLRSGRAEVVPKIDHAADTQNFDDFDDQISFDTISKKLTPQQASNPAFYEFTFRHFFDYDGQGCPSLKTQQRPSLAPLLNASNYSNRGQNFPLHDQFSRLQASEGPNVHNIPIVLQQKRRGPVTPAQTLRPRFDQFVEEEDSDDSLVV</sequence>
<dbReference type="SUPFAM" id="SSF56112">
    <property type="entry name" value="Protein kinase-like (PK-like)"/>
    <property type="match status" value="1"/>
</dbReference>
<comment type="cofactor">
    <cofactor evidence="1">
        <name>Mg(2+)</name>
        <dbReference type="ChEBI" id="CHEBI:18420"/>
    </cofactor>
</comment>
<feature type="region of interest" description="Disordered" evidence="17">
    <location>
        <begin position="261"/>
        <end position="310"/>
    </location>
</feature>
<dbReference type="Pfam" id="PF00069">
    <property type="entry name" value="Pkinase"/>
    <property type="match status" value="2"/>
</dbReference>
<dbReference type="GO" id="GO:0035329">
    <property type="term" value="P:hippo signaling"/>
    <property type="evidence" value="ECO:0007669"/>
    <property type="project" value="TreeGrafter"/>
</dbReference>
<evidence type="ECO:0000256" key="6">
    <source>
        <dbReference type="ARBA" id="ARBA00022527"/>
    </source>
</evidence>
<evidence type="ECO:0000256" key="14">
    <source>
        <dbReference type="ARBA" id="ARBA00047899"/>
    </source>
</evidence>
<keyword evidence="7" id="KW-0597">Phosphoprotein</keyword>
<evidence type="ECO:0000256" key="15">
    <source>
        <dbReference type="ARBA" id="ARBA00048679"/>
    </source>
</evidence>
<dbReference type="PROSITE" id="PS00108">
    <property type="entry name" value="PROTEIN_KINASE_ST"/>
    <property type="match status" value="1"/>
</dbReference>
<dbReference type="FunFam" id="1.10.510.10:FF:000024">
    <property type="entry name" value="Probable serine/threonine-protein kinase cot-1"/>
    <property type="match status" value="1"/>
</dbReference>
<evidence type="ECO:0000259" key="18">
    <source>
        <dbReference type="PROSITE" id="PS50011"/>
    </source>
</evidence>
<dbReference type="GO" id="GO:0005524">
    <property type="term" value="F:ATP binding"/>
    <property type="evidence" value="ECO:0007669"/>
    <property type="project" value="UniProtKB-UniRule"/>
</dbReference>
<evidence type="ECO:0000256" key="12">
    <source>
        <dbReference type="ARBA" id="ARBA00022840"/>
    </source>
</evidence>
<feature type="domain" description="Protein kinase" evidence="18">
    <location>
        <begin position="575"/>
        <end position="884"/>
    </location>
</feature>
<keyword evidence="13" id="KW-0460">Magnesium</keyword>
<evidence type="ECO:0000256" key="13">
    <source>
        <dbReference type="ARBA" id="ARBA00022842"/>
    </source>
</evidence>
<evidence type="ECO:0000256" key="1">
    <source>
        <dbReference type="ARBA" id="ARBA00001946"/>
    </source>
</evidence>
<feature type="region of interest" description="Disordered" evidence="17">
    <location>
        <begin position="396"/>
        <end position="422"/>
    </location>
</feature>
<dbReference type="GO" id="GO:0071944">
    <property type="term" value="C:cell periphery"/>
    <property type="evidence" value="ECO:0007669"/>
    <property type="project" value="UniProtKB-ARBA"/>
</dbReference>
<feature type="region of interest" description="Disordered" evidence="17">
    <location>
        <begin position="453"/>
        <end position="478"/>
    </location>
</feature>
<proteinExistence type="inferred from homology"/>
<evidence type="ECO:0000313" key="20">
    <source>
        <dbReference type="EMBL" id="TKR60056.1"/>
    </source>
</evidence>
<dbReference type="InterPro" id="IPR008271">
    <property type="entry name" value="Ser/Thr_kinase_AS"/>
</dbReference>
<feature type="compositionally biased region" description="Low complexity" evidence="17">
    <location>
        <begin position="270"/>
        <end position="281"/>
    </location>
</feature>
<dbReference type="PANTHER" id="PTHR24356:SF418">
    <property type="entry name" value="SERINE_THREONINE-PROTEIN KINASE WARTS"/>
    <property type="match status" value="1"/>
</dbReference>
<organism evidence="20 21">
    <name type="scientific">Steinernema carpocapsae</name>
    <name type="common">Entomopathogenic nematode</name>
    <dbReference type="NCBI Taxonomy" id="34508"/>
    <lineage>
        <taxon>Eukaryota</taxon>
        <taxon>Metazoa</taxon>
        <taxon>Ecdysozoa</taxon>
        <taxon>Nematoda</taxon>
        <taxon>Chromadorea</taxon>
        <taxon>Rhabditida</taxon>
        <taxon>Tylenchina</taxon>
        <taxon>Panagrolaimomorpha</taxon>
        <taxon>Strongyloidoidea</taxon>
        <taxon>Steinernematidae</taxon>
        <taxon>Steinernema</taxon>
    </lineage>
</organism>
<dbReference type="Gene3D" id="3.30.200.20">
    <property type="entry name" value="Phosphorylase Kinase, domain 1"/>
    <property type="match status" value="2"/>
</dbReference>
<dbReference type="GO" id="GO:0000082">
    <property type="term" value="P:G1/S transition of mitotic cell cycle"/>
    <property type="evidence" value="ECO:0007669"/>
    <property type="project" value="TreeGrafter"/>
</dbReference>
<feature type="region of interest" description="Disordered" evidence="17">
    <location>
        <begin position="1"/>
        <end position="44"/>
    </location>
</feature>
<keyword evidence="8" id="KW-0808">Transferase</keyword>
<evidence type="ECO:0000313" key="21">
    <source>
        <dbReference type="Proteomes" id="UP000298663"/>
    </source>
</evidence>
<dbReference type="STRING" id="34508.A0A4U5LV89"/>
<dbReference type="GO" id="GO:0005737">
    <property type="term" value="C:cytoplasm"/>
    <property type="evidence" value="ECO:0007669"/>
    <property type="project" value="UniProtKB-SubCell"/>
</dbReference>
<protein>
    <recommendedName>
        <fullName evidence="4">non-specific serine/threonine protein kinase</fullName>
        <ecNumber evidence="4">2.7.11.1</ecNumber>
    </recommendedName>
</protein>
<dbReference type="PROSITE" id="PS51285">
    <property type="entry name" value="AGC_KINASE_CTER"/>
    <property type="match status" value="1"/>
</dbReference>
<dbReference type="InterPro" id="IPR000719">
    <property type="entry name" value="Prot_kinase_dom"/>
</dbReference>
<feature type="compositionally biased region" description="Polar residues" evidence="17">
    <location>
        <begin position="291"/>
        <end position="300"/>
    </location>
</feature>
<comment type="caution">
    <text evidence="20">The sequence shown here is derived from an EMBL/GenBank/DDBJ whole genome shotgun (WGS) entry which is preliminary data.</text>
</comment>
<accession>A0A4U5LV89</accession>
<keyword evidence="6" id="KW-0723">Serine/threonine-protein kinase</keyword>